<keyword evidence="7" id="KW-1185">Reference proteome</keyword>
<evidence type="ECO:0000313" key="7">
    <source>
        <dbReference type="Proteomes" id="UP000646749"/>
    </source>
</evidence>
<organism evidence="6 7">
    <name type="scientific">Plantactinospora endophytica</name>
    <dbReference type="NCBI Taxonomy" id="673535"/>
    <lineage>
        <taxon>Bacteria</taxon>
        <taxon>Bacillati</taxon>
        <taxon>Actinomycetota</taxon>
        <taxon>Actinomycetes</taxon>
        <taxon>Micromonosporales</taxon>
        <taxon>Micromonosporaceae</taxon>
        <taxon>Plantactinospora</taxon>
    </lineage>
</organism>
<dbReference type="Pfam" id="PF01614">
    <property type="entry name" value="IclR_C"/>
    <property type="match status" value="1"/>
</dbReference>
<accession>A0ABQ4EA75</accession>
<keyword evidence="1" id="KW-0805">Transcription regulation</keyword>
<dbReference type="PANTHER" id="PTHR30136:SF24">
    <property type="entry name" value="HTH-TYPE TRANSCRIPTIONAL REPRESSOR ALLR"/>
    <property type="match status" value="1"/>
</dbReference>
<feature type="domain" description="IclR-ED" evidence="5">
    <location>
        <begin position="85"/>
        <end position="264"/>
    </location>
</feature>
<feature type="domain" description="HTH iclR-type" evidence="4">
    <location>
        <begin position="23"/>
        <end position="84"/>
    </location>
</feature>
<dbReference type="InterPro" id="IPR050707">
    <property type="entry name" value="HTH_MetabolicPath_Reg"/>
</dbReference>
<dbReference type="InterPro" id="IPR014757">
    <property type="entry name" value="Tscrpt_reg_IclR_C"/>
</dbReference>
<dbReference type="Pfam" id="PF09339">
    <property type="entry name" value="HTH_IclR"/>
    <property type="match status" value="1"/>
</dbReference>
<comment type="caution">
    <text evidence="6">The sequence shown here is derived from an EMBL/GenBank/DDBJ whole genome shotgun (WGS) entry which is preliminary data.</text>
</comment>
<reference evidence="6 7" key="1">
    <citation type="submission" date="2021-01" db="EMBL/GenBank/DDBJ databases">
        <title>Whole genome shotgun sequence of Plantactinospora endophytica NBRC 110450.</title>
        <authorList>
            <person name="Komaki H."/>
            <person name="Tamura T."/>
        </authorList>
    </citation>
    <scope>NUCLEOTIDE SEQUENCE [LARGE SCALE GENOMIC DNA]</scope>
    <source>
        <strain evidence="6 7">NBRC 110450</strain>
    </source>
</reference>
<keyword evidence="3" id="KW-0804">Transcription</keyword>
<dbReference type="InterPro" id="IPR029016">
    <property type="entry name" value="GAF-like_dom_sf"/>
</dbReference>
<protein>
    <submittedName>
        <fullName evidence="6">IclR family transcriptional regulator</fullName>
    </submittedName>
</protein>
<dbReference type="Gene3D" id="1.10.10.10">
    <property type="entry name" value="Winged helix-like DNA-binding domain superfamily/Winged helix DNA-binding domain"/>
    <property type="match status" value="1"/>
</dbReference>
<dbReference type="PANTHER" id="PTHR30136">
    <property type="entry name" value="HELIX-TURN-HELIX TRANSCRIPTIONAL REGULATOR, ICLR FAMILY"/>
    <property type="match status" value="1"/>
</dbReference>
<dbReference type="Proteomes" id="UP000646749">
    <property type="component" value="Unassembled WGS sequence"/>
</dbReference>
<evidence type="ECO:0000256" key="3">
    <source>
        <dbReference type="ARBA" id="ARBA00023163"/>
    </source>
</evidence>
<evidence type="ECO:0000256" key="1">
    <source>
        <dbReference type="ARBA" id="ARBA00023015"/>
    </source>
</evidence>
<dbReference type="PROSITE" id="PS51077">
    <property type="entry name" value="HTH_ICLR"/>
    <property type="match status" value="1"/>
</dbReference>
<dbReference type="SUPFAM" id="SSF55781">
    <property type="entry name" value="GAF domain-like"/>
    <property type="match status" value="1"/>
</dbReference>
<keyword evidence="2" id="KW-0238">DNA-binding</keyword>
<dbReference type="SUPFAM" id="SSF46785">
    <property type="entry name" value="Winged helix' DNA-binding domain"/>
    <property type="match status" value="1"/>
</dbReference>
<proteinExistence type="predicted"/>
<dbReference type="SMART" id="SM00346">
    <property type="entry name" value="HTH_ICLR"/>
    <property type="match status" value="1"/>
</dbReference>
<dbReference type="EMBL" id="BONW01000039">
    <property type="protein sequence ID" value="GIG91549.1"/>
    <property type="molecule type" value="Genomic_DNA"/>
</dbReference>
<gene>
    <name evidence="6" type="ORF">Pen02_64850</name>
</gene>
<dbReference type="InterPro" id="IPR036390">
    <property type="entry name" value="WH_DNA-bd_sf"/>
</dbReference>
<dbReference type="Gene3D" id="3.30.450.40">
    <property type="match status" value="1"/>
</dbReference>
<evidence type="ECO:0000259" key="4">
    <source>
        <dbReference type="PROSITE" id="PS51077"/>
    </source>
</evidence>
<dbReference type="InterPro" id="IPR005471">
    <property type="entry name" value="Tscrpt_reg_IclR_N"/>
</dbReference>
<evidence type="ECO:0000256" key="2">
    <source>
        <dbReference type="ARBA" id="ARBA00023125"/>
    </source>
</evidence>
<dbReference type="InterPro" id="IPR036388">
    <property type="entry name" value="WH-like_DNA-bd_sf"/>
</dbReference>
<evidence type="ECO:0000313" key="6">
    <source>
        <dbReference type="EMBL" id="GIG91549.1"/>
    </source>
</evidence>
<sequence>MLVVAGLSGLGVAVPDGTPSGTGSVTVRALRLLEAFTPDRRELTLTELAARAGLPLTTTHRLVNDLAGWGAVERDADGRYHIGLRLWEIASLAPRGLGLREAALPFLEDLFQVTQENVQLAVREGFEVVYVERIAGHSAVPVLTRVGGRFAMPPTGVGLVLLAHAPTDVQEAVLDAPLQRFTERTITSARELRRVLAEVRRTGIAISDRQVTMDALSIGAPVYGPTGDVVAAVSIVVRAPRPQRAGLIPVVRAAARGISRALRAPALPAARPPRRDPGPE</sequence>
<dbReference type="PROSITE" id="PS51078">
    <property type="entry name" value="ICLR_ED"/>
    <property type="match status" value="1"/>
</dbReference>
<name>A0ABQ4EA75_9ACTN</name>
<evidence type="ECO:0000259" key="5">
    <source>
        <dbReference type="PROSITE" id="PS51078"/>
    </source>
</evidence>